<evidence type="ECO:0000259" key="6">
    <source>
        <dbReference type="Pfam" id="PF07980"/>
    </source>
</evidence>
<dbReference type="InterPro" id="IPR012944">
    <property type="entry name" value="SusD_RagB_dom"/>
</dbReference>
<dbReference type="SUPFAM" id="SSF48452">
    <property type="entry name" value="TPR-like"/>
    <property type="match status" value="1"/>
</dbReference>
<dbReference type="Pfam" id="PF14322">
    <property type="entry name" value="SusD-like_3"/>
    <property type="match status" value="1"/>
</dbReference>
<dbReference type="InterPro" id="IPR011990">
    <property type="entry name" value="TPR-like_helical_dom_sf"/>
</dbReference>
<feature type="domain" description="SusD-like N-terminal" evidence="7">
    <location>
        <begin position="80"/>
        <end position="164"/>
    </location>
</feature>
<dbReference type="RefSeq" id="WP_117586763.1">
    <property type="nucleotide sequence ID" value="NZ_QRVA01000011.1"/>
</dbReference>
<feature type="domain" description="RagB/SusD" evidence="6">
    <location>
        <begin position="320"/>
        <end position="436"/>
    </location>
</feature>
<dbReference type="EMBL" id="QRVA01000011">
    <property type="protein sequence ID" value="RGS16580.1"/>
    <property type="molecule type" value="Genomic_DNA"/>
</dbReference>
<name>A0A3E5E4C5_9BACT</name>
<keyword evidence="3" id="KW-0732">Signal</keyword>
<evidence type="ECO:0000313" key="11">
    <source>
        <dbReference type="Proteomes" id="UP000285604"/>
    </source>
</evidence>
<dbReference type="EMBL" id="QSCI01000014">
    <property type="protein sequence ID" value="RGX96528.1"/>
    <property type="molecule type" value="Genomic_DNA"/>
</dbReference>
<dbReference type="Pfam" id="PF07980">
    <property type="entry name" value="SusD_RagB"/>
    <property type="match status" value="1"/>
</dbReference>
<protein>
    <submittedName>
        <fullName evidence="8">RagB/SusD family nutrient uptake outer membrane protein</fullName>
    </submittedName>
</protein>
<evidence type="ECO:0000313" key="10">
    <source>
        <dbReference type="Proteomes" id="UP000283872"/>
    </source>
</evidence>
<dbReference type="Proteomes" id="UP000285604">
    <property type="component" value="Unassembled WGS sequence"/>
</dbReference>
<evidence type="ECO:0000256" key="1">
    <source>
        <dbReference type="ARBA" id="ARBA00004442"/>
    </source>
</evidence>
<reference evidence="10 11" key="1">
    <citation type="submission" date="2018-08" db="EMBL/GenBank/DDBJ databases">
        <title>A genome reference for cultivated species of the human gut microbiota.</title>
        <authorList>
            <person name="Zou Y."/>
            <person name="Xue W."/>
            <person name="Luo G."/>
        </authorList>
    </citation>
    <scope>NUCLEOTIDE SEQUENCE [LARGE SCALE GENOMIC DNA]</scope>
    <source>
        <strain evidence="8 10">AF24-12</strain>
        <strain evidence="9 11">OF03-3</strain>
    </source>
</reference>
<dbReference type="GO" id="GO:0009279">
    <property type="term" value="C:cell outer membrane"/>
    <property type="evidence" value="ECO:0007669"/>
    <property type="project" value="UniProtKB-SubCell"/>
</dbReference>
<dbReference type="Proteomes" id="UP000283872">
    <property type="component" value="Unassembled WGS sequence"/>
</dbReference>
<organism evidence="8 10">
    <name type="scientific">Segatella copri</name>
    <dbReference type="NCBI Taxonomy" id="165179"/>
    <lineage>
        <taxon>Bacteria</taxon>
        <taxon>Pseudomonadati</taxon>
        <taxon>Bacteroidota</taxon>
        <taxon>Bacteroidia</taxon>
        <taxon>Bacteroidales</taxon>
        <taxon>Prevotellaceae</taxon>
        <taxon>Segatella</taxon>
    </lineage>
</organism>
<evidence type="ECO:0000259" key="7">
    <source>
        <dbReference type="Pfam" id="PF14322"/>
    </source>
</evidence>
<evidence type="ECO:0000256" key="2">
    <source>
        <dbReference type="ARBA" id="ARBA00006275"/>
    </source>
</evidence>
<dbReference type="Gene3D" id="1.25.40.390">
    <property type="match status" value="2"/>
</dbReference>
<evidence type="ECO:0000256" key="3">
    <source>
        <dbReference type="ARBA" id="ARBA00022729"/>
    </source>
</evidence>
<evidence type="ECO:0000313" key="9">
    <source>
        <dbReference type="EMBL" id="RGX96528.1"/>
    </source>
</evidence>
<sequence length="440" mass="49814">MRRYISHLFTWVISFLTLLAFSSCLNEHPKDQLDGDGSNGSASEIFDTTIAPLYDFMGGTIDGEGICDIQRLDSLLSLSPDDEQLYSSWQYLYRAIGMCNKSLDMIDLQSVRLTDNQKAQFKAEVRAIRAMMYYEAMDLYGRIPVLLSSAESLIYEPASGSSVTDEKLSAQSERSEIFHFIFSELQQVLPYLPQTSSLEEGSHYGRITQPVVNFLLAKLALNAEIYMYNDWAQGYRKRPKGRDLEFMVRTADGASLITGGKASENRSRILNAWETCIFYCNRLADEGCSLEEDEIFNSSVRYQMPKNALVMDEADSVQHPRPAKPLFRFRYTDVLLMKAEAMERNDGDGRAEYNMVRAHAGLPARKSSLANILEDRQVVLAGETCHRQDLIRFGKFLKSSHLRRSVQSALTSCSIVFPIPQRSLAFNGKLVQNKGYEAME</sequence>
<keyword evidence="4" id="KW-0472">Membrane</keyword>
<keyword evidence="5" id="KW-0998">Cell outer membrane</keyword>
<dbReference type="PROSITE" id="PS51257">
    <property type="entry name" value="PROKAR_LIPOPROTEIN"/>
    <property type="match status" value="1"/>
</dbReference>
<comment type="similarity">
    <text evidence="2">Belongs to the SusD family.</text>
</comment>
<evidence type="ECO:0000256" key="5">
    <source>
        <dbReference type="ARBA" id="ARBA00023237"/>
    </source>
</evidence>
<evidence type="ECO:0000313" key="8">
    <source>
        <dbReference type="EMBL" id="RGS16580.1"/>
    </source>
</evidence>
<gene>
    <name evidence="8" type="ORF">DWY11_06170</name>
    <name evidence="9" type="ORF">DXA63_05110</name>
</gene>
<evidence type="ECO:0000256" key="4">
    <source>
        <dbReference type="ARBA" id="ARBA00023136"/>
    </source>
</evidence>
<accession>A0A3E5E4C5</accession>
<dbReference type="InterPro" id="IPR033985">
    <property type="entry name" value="SusD-like_N"/>
</dbReference>
<dbReference type="AlphaFoldDB" id="A0A3E5E4C5"/>
<comment type="caution">
    <text evidence="8">The sequence shown here is derived from an EMBL/GenBank/DDBJ whole genome shotgun (WGS) entry which is preliminary data.</text>
</comment>
<comment type="subcellular location">
    <subcellularLocation>
        <location evidence="1">Cell outer membrane</location>
    </subcellularLocation>
</comment>
<proteinExistence type="inferred from homology"/>